<dbReference type="RefSeq" id="WP_139457541.1">
    <property type="nucleotide sequence ID" value="NZ_VDCH01000025.1"/>
</dbReference>
<keyword evidence="3" id="KW-1185">Reference proteome</keyword>
<gene>
    <name evidence="2" type="ORF">FGF66_10215</name>
</gene>
<dbReference type="AlphaFoldDB" id="A0A5C4S480"/>
<evidence type="ECO:0000313" key="3">
    <source>
        <dbReference type="Proteomes" id="UP000308271"/>
    </source>
</evidence>
<dbReference type="OrthoDB" id="10006043at2"/>
<dbReference type="EMBL" id="VDCH01000025">
    <property type="protein sequence ID" value="TNJ38204.1"/>
    <property type="molecule type" value="Genomic_DNA"/>
</dbReference>
<evidence type="ECO:0000313" key="2">
    <source>
        <dbReference type="EMBL" id="TNJ38204.1"/>
    </source>
</evidence>
<organism evidence="2 3">
    <name type="scientific">Chlorobaculum thiosulfatiphilum</name>
    <name type="common">Chlorobium limicola f.sp. thiosulfatophilum</name>
    <dbReference type="NCBI Taxonomy" id="115852"/>
    <lineage>
        <taxon>Bacteria</taxon>
        <taxon>Pseudomonadati</taxon>
        <taxon>Chlorobiota</taxon>
        <taxon>Chlorobiia</taxon>
        <taxon>Chlorobiales</taxon>
        <taxon>Chlorobiaceae</taxon>
        <taxon>Chlorobaculum</taxon>
    </lineage>
</organism>
<name>A0A5C4S480_CHLTI</name>
<feature type="compositionally biased region" description="Pro residues" evidence="1">
    <location>
        <begin position="57"/>
        <end position="67"/>
    </location>
</feature>
<evidence type="ECO:0000256" key="1">
    <source>
        <dbReference type="SAM" id="MobiDB-lite"/>
    </source>
</evidence>
<proteinExistence type="predicted"/>
<comment type="caution">
    <text evidence="2">The sequence shown here is derived from an EMBL/GenBank/DDBJ whole genome shotgun (WGS) entry which is preliminary data.</text>
</comment>
<sequence length="78" mass="8370">MATQSLRILLLLSFFMIGWADVPPEPPFRQYARSDELSMPEPNEVSEPATPADATPPGNPDDTPPSNPDDAQPPGNPG</sequence>
<dbReference type="Proteomes" id="UP000308271">
    <property type="component" value="Unassembled WGS sequence"/>
</dbReference>
<reference evidence="2 3" key="1">
    <citation type="submission" date="2019-05" db="EMBL/GenBank/DDBJ databases">
        <title>Draft Whole-Genome sequence of the green sulfur bacterium Chlorobaculum thiosulfatiphilum DSM 249.</title>
        <authorList>
            <person name="Meyer T.E."/>
            <person name="Kyndt J.A."/>
        </authorList>
    </citation>
    <scope>NUCLEOTIDE SEQUENCE [LARGE SCALE GENOMIC DNA]</scope>
    <source>
        <strain evidence="2 3">DSM 249</strain>
    </source>
</reference>
<feature type="region of interest" description="Disordered" evidence="1">
    <location>
        <begin position="22"/>
        <end position="78"/>
    </location>
</feature>
<protein>
    <submittedName>
        <fullName evidence="2">Uncharacterized protein</fullName>
    </submittedName>
</protein>
<accession>A0A5C4S480</accession>